<name>A0A5B7JIG2_PORTR</name>
<evidence type="ECO:0000313" key="1">
    <source>
        <dbReference type="EMBL" id="MPC97881.1"/>
    </source>
</evidence>
<gene>
    <name evidence="1" type="ORF">E2C01_093219</name>
</gene>
<proteinExistence type="predicted"/>
<sequence length="58" mass="6511">MMSVRAAGAGEGGAEGELLEEELTQVDRVLEEALKAVQRKSHLVFNLTSKEWLKHFDR</sequence>
<organism evidence="1 2">
    <name type="scientific">Portunus trituberculatus</name>
    <name type="common">Swimming crab</name>
    <name type="synonym">Neptunus trituberculatus</name>
    <dbReference type="NCBI Taxonomy" id="210409"/>
    <lineage>
        <taxon>Eukaryota</taxon>
        <taxon>Metazoa</taxon>
        <taxon>Ecdysozoa</taxon>
        <taxon>Arthropoda</taxon>
        <taxon>Crustacea</taxon>
        <taxon>Multicrustacea</taxon>
        <taxon>Malacostraca</taxon>
        <taxon>Eumalacostraca</taxon>
        <taxon>Eucarida</taxon>
        <taxon>Decapoda</taxon>
        <taxon>Pleocyemata</taxon>
        <taxon>Brachyura</taxon>
        <taxon>Eubrachyura</taxon>
        <taxon>Portunoidea</taxon>
        <taxon>Portunidae</taxon>
        <taxon>Portuninae</taxon>
        <taxon>Portunus</taxon>
    </lineage>
</organism>
<dbReference type="EMBL" id="VSRR010111865">
    <property type="protein sequence ID" value="MPC97881.1"/>
    <property type="molecule type" value="Genomic_DNA"/>
</dbReference>
<accession>A0A5B7JIG2</accession>
<comment type="caution">
    <text evidence="1">The sequence shown here is derived from an EMBL/GenBank/DDBJ whole genome shotgun (WGS) entry which is preliminary data.</text>
</comment>
<keyword evidence="2" id="KW-1185">Reference proteome</keyword>
<dbReference type="AlphaFoldDB" id="A0A5B7JIG2"/>
<evidence type="ECO:0000313" key="2">
    <source>
        <dbReference type="Proteomes" id="UP000324222"/>
    </source>
</evidence>
<dbReference type="Proteomes" id="UP000324222">
    <property type="component" value="Unassembled WGS sequence"/>
</dbReference>
<protein>
    <submittedName>
        <fullName evidence="1">Uncharacterized protein</fullName>
    </submittedName>
</protein>
<reference evidence="1 2" key="1">
    <citation type="submission" date="2019-05" db="EMBL/GenBank/DDBJ databases">
        <title>Another draft genome of Portunus trituberculatus and its Hox gene families provides insights of decapod evolution.</title>
        <authorList>
            <person name="Jeong J.-H."/>
            <person name="Song I."/>
            <person name="Kim S."/>
            <person name="Choi T."/>
            <person name="Kim D."/>
            <person name="Ryu S."/>
            <person name="Kim W."/>
        </authorList>
    </citation>
    <scope>NUCLEOTIDE SEQUENCE [LARGE SCALE GENOMIC DNA]</scope>
    <source>
        <tissue evidence="1">Muscle</tissue>
    </source>
</reference>